<dbReference type="Pfam" id="PF00293">
    <property type="entry name" value="NUDIX"/>
    <property type="match status" value="1"/>
</dbReference>
<evidence type="ECO:0000256" key="1">
    <source>
        <dbReference type="ARBA" id="ARBA00001946"/>
    </source>
</evidence>
<evidence type="ECO:0000256" key="3">
    <source>
        <dbReference type="RuleBase" id="RU003476"/>
    </source>
</evidence>
<dbReference type="PRINTS" id="PR00502">
    <property type="entry name" value="NUDIXFAMILY"/>
</dbReference>
<dbReference type="PANTHER" id="PTHR11839:SF18">
    <property type="entry name" value="NUDIX HYDROLASE DOMAIN-CONTAINING PROTEIN"/>
    <property type="match status" value="1"/>
</dbReference>
<dbReference type="OrthoDB" id="9816289at2"/>
<dbReference type="CDD" id="cd03424">
    <property type="entry name" value="NUDIX_ADPRase_Nudt5_UGPPase_Nudt14"/>
    <property type="match status" value="1"/>
</dbReference>
<dbReference type="InterPro" id="IPR020084">
    <property type="entry name" value="NUDIX_hydrolase_CS"/>
</dbReference>
<dbReference type="GO" id="GO:0016462">
    <property type="term" value="F:pyrophosphatase activity"/>
    <property type="evidence" value="ECO:0007669"/>
    <property type="project" value="UniProtKB-ARBA"/>
</dbReference>
<protein>
    <submittedName>
        <fullName evidence="5">NUDIX domain-containing protein</fullName>
    </submittedName>
</protein>
<dbReference type="AlphaFoldDB" id="A0A7X3FK14"/>
<feature type="domain" description="Nudix hydrolase" evidence="4">
    <location>
        <begin position="1"/>
        <end position="126"/>
    </location>
</feature>
<dbReference type="EMBL" id="RHLK01000010">
    <property type="protein sequence ID" value="MVP01145.1"/>
    <property type="molecule type" value="Genomic_DNA"/>
</dbReference>
<dbReference type="SUPFAM" id="SSF55811">
    <property type="entry name" value="Nudix"/>
    <property type="match status" value="1"/>
</dbReference>
<accession>A0A7X3FK14</accession>
<evidence type="ECO:0000313" key="6">
    <source>
        <dbReference type="Proteomes" id="UP000490800"/>
    </source>
</evidence>
<dbReference type="GO" id="GO:0019693">
    <property type="term" value="P:ribose phosphate metabolic process"/>
    <property type="evidence" value="ECO:0007669"/>
    <property type="project" value="TreeGrafter"/>
</dbReference>
<evidence type="ECO:0000313" key="5">
    <source>
        <dbReference type="EMBL" id="MVP01145.1"/>
    </source>
</evidence>
<dbReference type="PROSITE" id="PS00893">
    <property type="entry name" value="NUDIX_BOX"/>
    <property type="match status" value="1"/>
</dbReference>
<gene>
    <name evidence="5" type="ORF">EDM21_16735</name>
</gene>
<comment type="cofactor">
    <cofactor evidence="1">
        <name>Mg(2+)</name>
        <dbReference type="ChEBI" id="CHEBI:18420"/>
    </cofactor>
</comment>
<dbReference type="InterPro" id="IPR000086">
    <property type="entry name" value="NUDIX_hydrolase_dom"/>
</dbReference>
<comment type="similarity">
    <text evidence="3">Belongs to the Nudix hydrolase family.</text>
</comment>
<dbReference type="RefSeq" id="WP_157337284.1">
    <property type="nucleotide sequence ID" value="NZ_RHLK01000010.1"/>
</dbReference>
<dbReference type="Proteomes" id="UP000490800">
    <property type="component" value="Unassembled WGS sequence"/>
</dbReference>
<keyword evidence="2 3" id="KW-0378">Hydrolase</keyword>
<dbReference type="InterPro" id="IPR015797">
    <property type="entry name" value="NUDIX_hydrolase-like_dom_sf"/>
</dbReference>
<organism evidence="5 6">
    <name type="scientific">Paenibacillus lutrae</name>
    <dbReference type="NCBI Taxonomy" id="2078573"/>
    <lineage>
        <taxon>Bacteria</taxon>
        <taxon>Bacillati</taxon>
        <taxon>Bacillota</taxon>
        <taxon>Bacilli</taxon>
        <taxon>Bacillales</taxon>
        <taxon>Paenibacillaceae</taxon>
        <taxon>Paenibacillus</taxon>
    </lineage>
</organism>
<evidence type="ECO:0000256" key="2">
    <source>
        <dbReference type="ARBA" id="ARBA00022801"/>
    </source>
</evidence>
<dbReference type="PANTHER" id="PTHR11839">
    <property type="entry name" value="UDP/ADP-SUGAR PYROPHOSPHATASE"/>
    <property type="match status" value="1"/>
</dbReference>
<dbReference type="GO" id="GO:0006753">
    <property type="term" value="P:nucleoside phosphate metabolic process"/>
    <property type="evidence" value="ECO:0007669"/>
    <property type="project" value="TreeGrafter"/>
</dbReference>
<reference evidence="5 6" key="1">
    <citation type="journal article" date="2019" name="Microorganisms">
        <title>Paenibacillus lutrae sp. nov., A Chitinolytic Species Isolated from A River Otter in Castril Natural Park, Granada, Spain.</title>
        <authorList>
            <person name="Rodriguez M."/>
            <person name="Reina J.C."/>
            <person name="Bejar V."/>
            <person name="Llamas I."/>
        </authorList>
    </citation>
    <scope>NUCLEOTIDE SEQUENCE [LARGE SCALE GENOMIC DNA]</scope>
    <source>
        <strain evidence="5 6">N10</strain>
    </source>
</reference>
<comment type="caution">
    <text evidence="5">The sequence shown here is derived from an EMBL/GenBank/DDBJ whole genome shotgun (WGS) entry which is preliminary data.</text>
</comment>
<dbReference type="Gene3D" id="3.90.79.10">
    <property type="entry name" value="Nucleoside Triphosphate Pyrophosphohydrolase"/>
    <property type="match status" value="1"/>
</dbReference>
<name>A0A7X3FK14_9BACL</name>
<proteinExistence type="inferred from homology"/>
<dbReference type="InterPro" id="IPR020476">
    <property type="entry name" value="Nudix_hydrolase"/>
</dbReference>
<sequence length="136" mass="15125">MKEVVKVLALREGQAVLIRQYRKQRRTYTIELPGGKVEPGEEAEKAAQRELREETGFSATTLLPLGAYVNSSGNVRARLFFANTVSEGGGQQLDADEEIEVILAPIHEVTRRIYTGEWNDLRLGLAVAVARSMKLI</sequence>
<keyword evidence="6" id="KW-1185">Reference proteome</keyword>
<evidence type="ECO:0000259" key="4">
    <source>
        <dbReference type="PROSITE" id="PS51462"/>
    </source>
</evidence>
<dbReference type="PROSITE" id="PS51462">
    <property type="entry name" value="NUDIX"/>
    <property type="match status" value="1"/>
</dbReference>